<dbReference type="EMBL" id="JNBS01001834">
    <property type="protein sequence ID" value="OQR98933.1"/>
    <property type="molecule type" value="Genomic_DNA"/>
</dbReference>
<gene>
    <name evidence="2" type="ORF">THRCLA_21860</name>
</gene>
<dbReference type="AlphaFoldDB" id="A0A1V9ZLS0"/>
<reference evidence="2 3" key="1">
    <citation type="journal article" date="2014" name="Genome Biol. Evol.">
        <title>The secreted proteins of Achlya hypogyna and Thraustotheca clavata identify the ancestral oomycete secretome and reveal gene acquisitions by horizontal gene transfer.</title>
        <authorList>
            <person name="Misner I."/>
            <person name="Blouin N."/>
            <person name="Leonard G."/>
            <person name="Richards T.A."/>
            <person name="Lane C.E."/>
        </authorList>
    </citation>
    <scope>NUCLEOTIDE SEQUENCE [LARGE SCALE GENOMIC DNA]</scope>
    <source>
        <strain evidence="2 3">ATCC 34112</strain>
    </source>
</reference>
<feature type="region of interest" description="Disordered" evidence="1">
    <location>
        <begin position="70"/>
        <end position="94"/>
    </location>
</feature>
<comment type="caution">
    <text evidence="2">The sequence shown here is derived from an EMBL/GenBank/DDBJ whole genome shotgun (WGS) entry which is preliminary data.</text>
</comment>
<dbReference type="OrthoDB" id="76124at2759"/>
<keyword evidence="3" id="KW-1185">Reference proteome</keyword>
<name>A0A1V9ZLS0_9STRA</name>
<evidence type="ECO:0000313" key="3">
    <source>
        <dbReference type="Proteomes" id="UP000243217"/>
    </source>
</evidence>
<protein>
    <submittedName>
        <fullName evidence="2">Uncharacterized protein</fullName>
    </submittedName>
</protein>
<evidence type="ECO:0000313" key="2">
    <source>
        <dbReference type="EMBL" id="OQR98933.1"/>
    </source>
</evidence>
<dbReference type="Proteomes" id="UP000243217">
    <property type="component" value="Unassembled WGS sequence"/>
</dbReference>
<feature type="compositionally biased region" description="Basic and acidic residues" evidence="1">
    <location>
        <begin position="80"/>
        <end position="94"/>
    </location>
</feature>
<evidence type="ECO:0000256" key="1">
    <source>
        <dbReference type="SAM" id="MobiDB-lite"/>
    </source>
</evidence>
<proteinExistence type="predicted"/>
<organism evidence="2 3">
    <name type="scientific">Thraustotheca clavata</name>
    <dbReference type="NCBI Taxonomy" id="74557"/>
    <lineage>
        <taxon>Eukaryota</taxon>
        <taxon>Sar</taxon>
        <taxon>Stramenopiles</taxon>
        <taxon>Oomycota</taxon>
        <taxon>Saprolegniomycetes</taxon>
        <taxon>Saprolegniales</taxon>
        <taxon>Achlyaceae</taxon>
        <taxon>Thraustotheca</taxon>
    </lineage>
</organism>
<sequence length="94" mass="10236">MQSKAIKRKRGMEPLVPAKKTLTNSMHASLALLQQIPALATFPSGRRTARRNGVDAGDMMIHALGTVMSTTQVSPLPRRPCSEKEDEARPGVQL</sequence>
<accession>A0A1V9ZLS0</accession>